<dbReference type="PROSITE" id="PS00041">
    <property type="entry name" value="HTH_ARAC_FAMILY_1"/>
    <property type="match status" value="1"/>
</dbReference>
<protein>
    <submittedName>
        <fullName evidence="5">Helix-turn-helix domain-containing protein</fullName>
    </submittedName>
</protein>
<evidence type="ECO:0000256" key="2">
    <source>
        <dbReference type="ARBA" id="ARBA00023125"/>
    </source>
</evidence>
<dbReference type="PANTHER" id="PTHR43280">
    <property type="entry name" value="ARAC-FAMILY TRANSCRIPTIONAL REGULATOR"/>
    <property type="match status" value="1"/>
</dbReference>
<evidence type="ECO:0000256" key="3">
    <source>
        <dbReference type="ARBA" id="ARBA00023163"/>
    </source>
</evidence>
<evidence type="ECO:0000256" key="1">
    <source>
        <dbReference type="ARBA" id="ARBA00023015"/>
    </source>
</evidence>
<dbReference type="SUPFAM" id="SSF46689">
    <property type="entry name" value="Homeodomain-like"/>
    <property type="match status" value="1"/>
</dbReference>
<keyword evidence="1" id="KW-0805">Transcription regulation</keyword>
<proteinExistence type="predicted"/>
<evidence type="ECO:0000313" key="6">
    <source>
        <dbReference type="Proteomes" id="UP000319732"/>
    </source>
</evidence>
<dbReference type="EMBL" id="VHSG01000006">
    <property type="protein sequence ID" value="TQV84272.1"/>
    <property type="molecule type" value="Genomic_DNA"/>
</dbReference>
<dbReference type="Gene3D" id="1.10.10.60">
    <property type="entry name" value="Homeodomain-like"/>
    <property type="match status" value="2"/>
</dbReference>
<evidence type="ECO:0000313" key="5">
    <source>
        <dbReference type="EMBL" id="TQV84272.1"/>
    </source>
</evidence>
<comment type="caution">
    <text evidence="5">The sequence shown here is derived from an EMBL/GenBank/DDBJ whole genome shotgun (WGS) entry which is preliminary data.</text>
</comment>
<dbReference type="GO" id="GO:0003700">
    <property type="term" value="F:DNA-binding transcription factor activity"/>
    <property type="evidence" value="ECO:0007669"/>
    <property type="project" value="InterPro"/>
</dbReference>
<dbReference type="Proteomes" id="UP000319732">
    <property type="component" value="Unassembled WGS sequence"/>
</dbReference>
<dbReference type="OrthoDB" id="9803764at2"/>
<keyword evidence="6" id="KW-1185">Reference proteome</keyword>
<gene>
    <name evidence="5" type="ORF">FKG94_06340</name>
</gene>
<keyword evidence="2" id="KW-0238">DNA-binding</keyword>
<name>A0A545U476_9GAMM</name>
<dbReference type="InterPro" id="IPR018062">
    <property type="entry name" value="HTH_AraC-typ_CS"/>
</dbReference>
<dbReference type="SUPFAM" id="SSF52317">
    <property type="entry name" value="Class I glutamine amidotransferase-like"/>
    <property type="match status" value="1"/>
</dbReference>
<dbReference type="RefSeq" id="WP_142903352.1">
    <property type="nucleotide sequence ID" value="NZ_ML660089.1"/>
</dbReference>
<dbReference type="GO" id="GO:0043565">
    <property type="term" value="F:sequence-specific DNA binding"/>
    <property type="evidence" value="ECO:0007669"/>
    <property type="project" value="InterPro"/>
</dbReference>
<dbReference type="Pfam" id="PF12833">
    <property type="entry name" value="HTH_18"/>
    <property type="match status" value="1"/>
</dbReference>
<dbReference type="PROSITE" id="PS01124">
    <property type="entry name" value="HTH_ARAC_FAMILY_2"/>
    <property type="match status" value="1"/>
</dbReference>
<feature type="domain" description="HTH araC/xylS-type" evidence="4">
    <location>
        <begin position="215"/>
        <end position="313"/>
    </location>
</feature>
<evidence type="ECO:0000259" key="4">
    <source>
        <dbReference type="PROSITE" id="PS01124"/>
    </source>
</evidence>
<accession>A0A545U476</accession>
<reference evidence="5 6" key="1">
    <citation type="submission" date="2019-06" db="EMBL/GenBank/DDBJ databases">
        <title>Whole genome sequence for Cellvibrionaceae sp. R142.</title>
        <authorList>
            <person name="Wang G."/>
        </authorList>
    </citation>
    <scope>NUCLEOTIDE SEQUENCE [LARGE SCALE GENOMIC DNA]</scope>
    <source>
        <strain evidence="5 6">R142</strain>
    </source>
</reference>
<dbReference type="Gene3D" id="3.40.50.880">
    <property type="match status" value="1"/>
</dbReference>
<dbReference type="InterPro" id="IPR018060">
    <property type="entry name" value="HTH_AraC"/>
</dbReference>
<dbReference type="AlphaFoldDB" id="A0A545U476"/>
<keyword evidence="3" id="KW-0804">Transcription</keyword>
<dbReference type="PANTHER" id="PTHR43280:SF28">
    <property type="entry name" value="HTH-TYPE TRANSCRIPTIONAL ACTIVATOR RHAS"/>
    <property type="match status" value="1"/>
</dbReference>
<sequence length="327" mass="37707">MSVTEMSSEKKVIRLTILSGKEFNFFYQSCTFEMFVRAMPNERDYYAVDVIDINSLRKRKNKGACGRFRDIGTLIIPDITNVDYSLDSISRSTIRELYKDSTRLIAFNLGGLLLAQAGLLDNNRTVCDRDFRERYSQRYPQVNVMDNVLFTENENIYCSIGGIAAFDLGLHIIEKDFGVTVANYVMRKLSLYRRANSVYGEDLTTGLNTKHEKINEIIDWAKSNLGLINDIDCLAKKAYLSRRSFDRKFRKIIGLSPKKWLSNQRLVYAKQILETSDLRIDEIAHITGFGTGVNFRKHFIQAEGVTPTQYRNMYNSNMLLRKQENAI</sequence>
<dbReference type="InterPro" id="IPR009057">
    <property type="entry name" value="Homeodomain-like_sf"/>
</dbReference>
<organism evidence="5 6">
    <name type="scientific">Exilibacterium tricleocarpae</name>
    <dbReference type="NCBI Taxonomy" id="2591008"/>
    <lineage>
        <taxon>Bacteria</taxon>
        <taxon>Pseudomonadati</taxon>
        <taxon>Pseudomonadota</taxon>
        <taxon>Gammaproteobacteria</taxon>
        <taxon>Cellvibrionales</taxon>
        <taxon>Cellvibrionaceae</taxon>
        <taxon>Exilibacterium</taxon>
    </lineage>
</organism>
<dbReference type="SMART" id="SM00342">
    <property type="entry name" value="HTH_ARAC"/>
    <property type="match status" value="1"/>
</dbReference>
<dbReference type="InterPro" id="IPR029062">
    <property type="entry name" value="Class_I_gatase-like"/>
</dbReference>